<evidence type="ECO:0000259" key="3">
    <source>
        <dbReference type="Pfam" id="PF03061"/>
    </source>
</evidence>
<keyword evidence="2" id="KW-0378">Hydrolase</keyword>
<evidence type="ECO:0000256" key="1">
    <source>
        <dbReference type="ARBA" id="ARBA00008324"/>
    </source>
</evidence>
<dbReference type="PANTHER" id="PTHR43240:SF5">
    <property type="entry name" value="1,4-DIHYDROXY-2-NAPHTHOYL-COA THIOESTERASE 1"/>
    <property type="match status" value="1"/>
</dbReference>
<dbReference type="GO" id="GO:0005829">
    <property type="term" value="C:cytosol"/>
    <property type="evidence" value="ECO:0007669"/>
    <property type="project" value="TreeGrafter"/>
</dbReference>
<dbReference type="Proteomes" id="UP000000933">
    <property type="component" value="Chromosome"/>
</dbReference>
<protein>
    <recommendedName>
        <fullName evidence="3">Thioesterase domain-containing protein</fullName>
    </recommendedName>
</protein>
<dbReference type="SUPFAM" id="SSF54637">
    <property type="entry name" value="Thioesterase/thiol ester dehydrase-isomerase"/>
    <property type="match status" value="1"/>
</dbReference>
<dbReference type="InterPro" id="IPR006683">
    <property type="entry name" value="Thioestr_dom"/>
</dbReference>
<dbReference type="GO" id="GO:0061522">
    <property type="term" value="F:1,4-dihydroxy-2-naphthoyl-CoA thioesterase activity"/>
    <property type="evidence" value="ECO:0007669"/>
    <property type="project" value="TreeGrafter"/>
</dbReference>
<dbReference type="PANTHER" id="PTHR43240">
    <property type="entry name" value="1,4-DIHYDROXY-2-NAPHTHOYL-COA THIOESTERASE 1"/>
    <property type="match status" value="1"/>
</dbReference>
<dbReference type="AlphaFoldDB" id="D5HCW6"/>
<evidence type="ECO:0000313" key="4">
    <source>
        <dbReference type="EMBL" id="CBH25871.1"/>
    </source>
</evidence>
<sequence>MRSPPSASRVRPAMPSLPDNLGGVADLLDIAIETATPERVVATMPVTPDHHQPFGLLHGGVSVVLAETAASVGGFLAAPDGRAAAGLEVNANHVRPVRDGTLTATATPLHTGRTTQVWEVKIRNADDQLVCASRCTLAIVDQTDAPSAA</sequence>
<dbReference type="EMBL" id="FP565814">
    <property type="protein sequence ID" value="CBH25871.1"/>
    <property type="molecule type" value="Genomic_DNA"/>
</dbReference>
<dbReference type="PATRIC" id="fig|761659.10.peg.3218"/>
<dbReference type="Pfam" id="PF03061">
    <property type="entry name" value="4HBT"/>
    <property type="match status" value="1"/>
</dbReference>
<dbReference type="InterPro" id="IPR003736">
    <property type="entry name" value="PAAI_dom"/>
</dbReference>
<dbReference type="NCBIfam" id="TIGR00369">
    <property type="entry name" value="unchar_dom_1"/>
    <property type="match status" value="1"/>
</dbReference>
<evidence type="ECO:0000313" key="5">
    <source>
        <dbReference type="Proteomes" id="UP000000933"/>
    </source>
</evidence>
<proteinExistence type="inferred from homology"/>
<dbReference type="InterPro" id="IPR029069">
    <property type="entry name" value="HotDog_dom_sf"/>
</dbReference>
<reference evidence="4 5" key="1">
    <citation type="journal article" date="2010" name="ISME J.">
        <title>Fine-scale evolution: genomic, phenotypic and ecological differentiation in two coexisting Salinibacter ruber strains.</title>
        <authorList>
            <person name="Pena A."/>
            <person name="Teeling H."/>
            <person name="Huerta-Cepas J."/>
            <person name="Santos F."/>
            <person name="Yarza P."/>
            <person name="Brito-Echeverria J."/>
            <person name="Lucio M."/>
            <person name="Schmitt-Kopplin P."/>
            <person name="Meseguer I."/>
            <person name="Schenowitz C."/>
            <person name="Dossat C."/>
            <person name="Barbe V."/>
            <person name="Dopazo J."/>
            <person name="Rossello-Mora R."/>
            <person name="Schuler M."/>
            <person name="Glockner F.O."/>
            <person name="Amann R."/>
            <person name="Gabaldon T."/>
            <person name="Anton J."/>
        </authorList>
    </citation>
    <scope>NUCLEOTIDE SEQUENCE [LARGE SCALE GENOMIC DNA]</scope>
    <source>
        <strain evidence="4 5">M8</strain>
    </source>
</reference>
<name>D5HCW6_SALRM</name>
<dbReference type="KEGG" id="srm:SRM_02950"/>
<feature type="domain" description="Thioesterase" evidence="3">
    <location>
        <begin position="54"/>
        <end position="131"/>
    </location>
</feature>
<dbReference type="CDD" id="cd03443">
    <property type="entry name" value="PaaI_thioesterase"/>
    <property type="match status" value="1"/>
</dbReference>
<dbReference type="Gene3D" id="3.10.129.10">
    <property type="entry name" value="Hotdog Thioesterase"/>
    <property type="match status" value="1"/>
</dbReference>
<reference evidence="5" key="2">
    <citation type="submission" date="2010-04" db="EMBL/GenBank/DDBJ databases">
        <title>Genome sequence of Salinibacter ruber M8.</title>
        <authorList>
            <consortium name="Genoscope"/>
        </authorList>
    </citation>
    <scope>NUCLEOTIDE SEQUENCE [LARGE SCALE GENOMIC DNA]</scope>
    <source>
        <strain evidence="5">M8</strain>
    </source>
</reference>
<accession>D5HCW6</accession>
<dbReference type="HOGENOM" id="CLU_089876_13_1_10"/>
<comment type="similarity">
    <text evidence="1">Belongs to the thioesterase PaaI family.</text>
</comment>
<evidence type="ECO:0000256" key="2">
    <source>
        <dbReference type="ARBA" id="ARBA00022801"/>
    </source>
</evidence>
<organism evidence="4 5">
    <name type="scientific">Salinibacter ruber (strain M8)</name>
    <dbReference type="NCBI Taxonomy" id="761659"/>
    <lineage>
        <taxon>Bacteria</taxon>
        <taxon>Pseudomonadati</taxon>
        <taxon>Rhodothermota</taxon>
        <taxon>Rhodothermia</taxon>
        <taxon>Rhodothermales</taxon>
        <taxon>Salinibacteraceae</taxon>
        <taxon>Salinibacter</taxon>
    </lineage>
</organism>
<gene>
    <name evidence="4" type="ordered locus">SRM_02950</name>
</gene>